<keyword evidence="2" id="KW-1185">Reference proteome</keyword>
<sequence>MKPESVNFFLDKSGYIFSLKDVCLERLKRGLGKRKRAGNMGVFDSPEAQNWLRQYLAVFITRKVILPAVKSKAVDLHKDILGRLPAPVCSQDHGIKKGGSKLSCKFHDAFLVEIKSLHTKRPSWENAKTDTWHNDAFSIAKLFMQPSGYAEKNDFDQIDFNGIAAFMVNCTRFATTVQTSSDQTILPELHEDHWKSIIEDIATKCLQDIHDLCKDEKVSWLTEADKKRADFQSLGDSILSKLGSRGENALGDIKKTLEVSQETIANSIKDGIKIIEKHIVEGKRMIIETTEIGVGKLVKITETGERNIEEKIKREIDAKMKLNEKSGNLTKA</sequence>
<dbReference type="PANTHER" id="PTHR35083:SF1">
    <property type="entry name" value="RGD1565685 PROTEIN"/>
    <property type="match status" value="1"/>
</dbReference>
<proteinExistence type="predicted"/>
<dbReference type="Pfam" id="PF15112">
    <property type="entry name" value="DUF4559"/>
    <property type="match status" value="1"/>
</dbReference>
<dbReference type="EMBL" id="CP111027">
    <property type="protein sequence ID" value="WAR29956.1"/>
    <property type="molecule type" value="Genomic_DNA"/>
</dbReference>
<dbReference type="PANTHER" id="PTHR35083">
    <property type="entry name" value="RGD1565685 PROTEIN"/>
    <property type="match status" value="1"/>
</dbReference>
<dbReference type="InterPro" id="IPR027897">
    <property type="entry name" value="DUF4559"/>
</dbReference>
<reference evidence="1" key="1">
    <citation type="submission" date="2022-11" db="EMBL/GenBank/DDBJ databases">
        <title>Centuries of genome instability and evolution in soft-shell clam transmissible cancer (bioRxiv).</title>
        <authorList>
            <person name="Hart S.F.M."/>
            <person name="Yonemitsu M.A."/>
            <person name="Giersch R.M."/>
            <person name="Beal B.F."/>
            <person name="Arriagada G."/>
            <person name="Davis B.W."/>
            <person name="Ostrander E.A."/>
            <person name="Goff S.P."/>
            <person name="Metzger M.J."/>
        </authorList>
    </citation>
    <scope>NUCLEOTIDE SEQUENCE</scope>
    <source>
        <strain evidence="1">MELC-2E11</strain>
        <tissue evidence="1">Siphon/mantle</tissue>
    </source>
</reference>
<organism evidence="1 2">
    <name type="scientific">Mya arenaria</name>
    <name type="common">Soft-shell clam</name>
    <dbReference type="NCBI Taxonomy" id="6604"/>
    <lineage>
        <taxon>Eukaryota</taxon>
        <taxon>Metazoa</taxon>
        <taxon>Spiralia</taxon>
        <taxon>Lophotrochozoa</taxon>
        <taxon>Mollusca</taxon>
        <taxon>Bivalvia</taxon>
        <taxon>Autobranchia</taxon>
        <taxon>Heteroconchia</taxon>
        <taxon>Euheterodonta</taxon>
        <taxon>Imparidentia</taxon>
        <taxon>Neoheterodontei</taxon>
        <taxon>Myida</taxon>
        <taxon>Myoidea</taxon>
        <taxon>Myidae</taxon>
        <taxon>Mya</taxon>
    </lineage>
</organism>
<accession>A0ABY7GAC8</accession>
<evidence type="ECO:0000313" key="1">
    <source>
        <dbReference type="EMBL" id="WAR29956.1"/>
    </source>
</evidence>
<protein>
    <submittedName>
        <fullName evidence="1">Uncharacterized protein</fullName>
    </submittedName>
</protein>
<evidence type="ECO:0000313" key="2">
    <source>
        <dbReference type="Proteomes" id="UP001164746"/>
    </source>
</evidence>
<name>A0ABY7GAC8_MYAAR</name>
<gene>
    <name evidence="1" type="ORF">MAR_003524</name>
</gene>
<dbReference type="Proteomes" id="UP001164746">
    <property type="component" value="Chromosome 16"/>
</dbReference>
<feature type="non-terminal residue" evidence="1">
    <location>
        <position position="1"/>
    </location>
</feature>